<dbReference type="SUPFAM" id="SSF52467">
    <property type="entry name" value="DHS-like NAD/FAD-binding domain"/>
    <property type="match status" value="1"/>
</dbReference>
<dbReference type="GO" id="GO:0009099">
    <property type="term" value="P:L-valine biosynthetic process"/>
    <property type="evidence" value="ECO:0007669"/>
    <property type="project" value="TreeGrafter"/>
</dbReference>
<reference evidence="8 9" key="1">
    <citation type="submission" date="2018-03" db="EMBL/GenBank/DDBJ databases">
        <title>Genomic Encyclopedia of Archaeal and Bacterial Type Strains, Phase II (KMG-II): from individual species to whole genera.</title>
        <authorList>
            <person name="Goeker M."/>
        </authorList>
    </citation>
    <scope>NUCLEOTIDE SEQUENCE [LARGE SCALE GENOMIC DNA]</scope>
    <source>
        <strain evidence="8 9">DSM 100065</strain>
    </source>
</reference>
<evidence type="ECO:0000256" key="4">
    <source>
        <dbReference type="RuleBase" id="RU362132"/>
    </source>
</evidence>
<dbReference type="InterPro" id="IPR045229">
    <property type="entry name" value="TPP_enz"/>
</dbReference>
<dbReference type="RefSeq" id="WP_170110978.1">
    <property type="nucleotide sequence ID" value="NZ_PVUE01000003.1"/>
</dbReference>
<comment type="cofactor">
    <cofactor evidence="1">
        <name>thiamine diphosphate</name>
        <dbReference type="ChEBI" id="CHEBI:58937"/>
    </cofactor>
</comment>
<dbReference type="PANTHER" id="PTHR18968">
    <property type="entry name" value="THIAMINE PYROPHOSPHATE ENZYMES"/>
    <property type="match status" value="1"/>
</dbReference>
<dbReference type="InterPro" id="IPR011766">
    <property type="entry name" value="TPP_enzyme_TPP-bd"/>
</dbReference>
<dbReference type="InterPro" id="IPR012000">
    <property type="entry name" value="Thiamin_PyroP_enz_cen_dom"/>
</dbReference>
<protein>
    <submittedName>
        <fullName evidence="8">Thiamine pyrophosphate-dependent acetolactate synthase large subunit-like protein</fullName>
    </submittedName>
</protein>
<dbReference type="AlphaFoldDB" id="A0A2T1A3K3"/>
<feature type="domain" description="Thiamine pyrophosphate enzyme N-terminal TPP-binding" evidence="7">
    <location>
        <begin position="1"/>
        <end position="110"/>
    </location>
</feature>
<dbReference type="InterPro" id="IPR029061">
    <property type="entry name" value="THDP-binding"/>
</dbReference>
<dbReference type="EMBL" id="PVUE01000003">
    <property type="protein sequence ID" value="PRZ43190.1"/>
    <property type="molecule type" value="Genomic_DNA"/>
</dbReference>
<name>A0A2T1A3K3_9ACTN</name>
<dbReference type="GO" id="GO:0005948">
    <property type="term" value="C:acetolactate synthase complex"/>
    <property type="evidence" value="ECO:0007669"/>
    <property type="project" value="TreeGrafter"/>
</dbReference>
<dbReference type="GO" id="GO:0050660">
    <property type="term" value="F:flavin adenine dinucleotide binding"/>
    <property type="evidence" value="ECO:0007669"/>
    <property type="project" value="TreeGrafter"/>
</dbReference>
<dbReference type="PANTHER" id="PTHR18968:SF13">
    <property type="entry name" value="ACETOLACTATE SYNTHASE CATALYTIC SUBUNIT, MITOCHONDRIAL"/>
    <property type="match status" value="1"/>
</dbReference>
<comment type="caution">
    <text evidence="8">The sequence shown here is derived from an EMBL/GenBank/DDBJ whole genome shotgun (WGS) entry which is preliminary data.</text>
</comment>
<evidence type="ECO:0000313" key="9">
    <source>
        <dbReference type="Proteomes" id="UP000237752"/>
    </source>
</evidence>
<evidence type="ECO:0000313" key="8">
    <source>
        <dbReference type="EMBL" id="PRZ43190.1"/>
    </source>
</evidence>
<keyword evidence="9" id="KW-1185">Reference proteome</keyword>
<dbReference type="Pfam" id="PF02776">
    <property type="entry name" value="TPP_enzyme_N"/>
    <property type="match status" value="1"/>
</dbReference>
<evidence type="ECO:0000259" key="6">
    <source>
        <dbReference type="Pfam" id="PF02775"/>
    </source>
</evidence>
<dbReference type="Gene3D" id="3.40.50.970">
    <property type="match status" value="2"/>
</dbReference>
<dbReference type="Gene3D" id="3.40.50.1220">
    <property type="entry name" value="TPP-binding domain"/>
    <property type="match status" value="1"/>
</dbReference>
<dbReference type="Pfam" id="PF02775">
    <property type="entry name" value="TPP_enzyme_C"/>
    <property type="match status" value="1"/>
</dbReference>
<sequence length="538" mass="56553">MQVHEAIAAALLEHDVDTVFGLMGDANMLYLTSYQKQGGRFVGAAHEGNSVGMADAYARLTGKTGVASVTHGPALTNTLTSLVEAVRSRSNVLLITGDTPPEPTYFQQVDIAAVAAAAGAGYEKVYRPKTLVRDLNRALQRVTSEQRAIVLDIPISMMQADVGDQAVAGRAVAPALGTPDQDALERAVGLALSANRPVVLAGRGAVDSGARDELVALAEKLGAPLATTLLGKDYFAGQPQNLGIYGNLSHSVASGAIGEADCVLVFGASLNAYTSHGGSLFAGKKVVHVDADPGRFGWYTPVTEPIAADARLTAAAMNALIDEAGHKPNTGWVSGLQKALAEYSPRDAFKDRSGVDTVDIRTAMIRLNELLPAKHNLVTDIGRFVLGAWPYLHVADPADFTTMGAFGSIGLGMGGAVGVAVAKPDQPTVAVFGDGGFMMNLADFTTAIREKLNILFVVLNDGAYGAEHYKLRDYGVDPDYSLTTWPELAPMAEAMGARAATIRKIEEFDAVPDLLAAGEGPCLIDVRLDPNLNILDEQ</sequence>
<organism evidence="8 9">
    <name type="scientific">Antricoccus suffuscus</name>
    <dbReference type="NCBI Taxonomy" id="1629062"/>
    <lineage>
        <taxon>Bacteria</taxon>
        <taxon>Bacillati</taxon>
        <taxon>Actinomycetota</taxon>
        <taxon>Actinomycetes</taxon>
        <taxon>Geodermatophilales</taxon>
        <taxon>Antricoccaceae</taxon>
        <taxon>Antricoccus</taxon>
    </lineage>
</organism>
<dbReference type="InterPro" id="IPR029035">
    <property type="entry name" value="DHS-like_NAD/FAD-binding_dom"/>
</dbReference>
<evidence type="ECO:0000256" key="3">
    <source>
        <dbReference type="ARBA" id="ARBA00023052"/>
    </source>
</evidence>
<gene>
    <name evidence="8" type="ORF">CLV47_103248</name>
</gene>
<keyword evidence="3 4" id="KW-0786">Thiamine pyrophosphate</keyword>
<evidence type="ECO:0000256" key="2">
    <source>
        <dbReference type="ARBA" id="ARBA00007812"/>
    </source>
</evidence>
<dbReference type="GO" id="GO:0003984">
    <property type="term" value="F:acetolactate synthase activity"/>
    <property type="evidence" value="ECO:0007669"/>
    <property type="project" value="TreeGrafter"/>
</dbReference>
<feature type="domain" description="Thiamine pyrophosphate enzyme TPP-binding" evidence="6">
    <location>
        <begin position="380"/>
        <end position="526"/>
    </location>
</feature>
<dbReference type="GO" id="GO:0000287">
    <property type="term" value="F:magnesium ion binding"/>
    <property type="evidence" value="ECO:0007669"/>
    <property type="project" value="InterPro"/>
</dbReference>
<proteinExistence type="inferred from homology"/>
<dbReference type="PROSITE" id="PS00187">
    <property type="entry name" value="TPP_ENZYMES"/>
    <property type="match status" value="1"/>
</dbReference>
<evidence type="ECO:0000256" key="1">
    <source>
        <dbReference type="ARBA" id="ARBA00001964"/>
    </source>
</evidence>
<comment type="similarity">
    <text evidence="2 4">Belongs to the TPP enzyme family.</text>
</comment>
<evidence type="ECO:0000259" key="7">
    <source>
        <dbReference type="Pfam" id="PF02776"/>
    </source>
</evidence>
<dbReference type="CDD" id="cd00568">
    <property type="entry name" value="TPP_enzymes"/>
    <property type="match status" value="1"/>
</dbReference>
<feature type="domain" description="Thiamine pyrophosphate enzyme central" evidence="5">
    <location>
        <begin position="185"/>
        <end position="316"/>
    </location>
</feature>
<dbReference type="InterPro" id="IPR012001">
    <property type="entry name" value="Thiamin_PyroP_enz_TPP-bd_dom"/>
</dbReference>
<dbReference type="Pfam" id="PF00205">
    <property type="entry name" value="TPP_enzyme_M"/>
    <property type="match status" value="1"/>
</dbReference>
<accession>A0A2T1A3K3</accession>
<dbReference type="InterPro" id="IPR000399">
    <property type="entry name" value="TPP-bd_CS"/>
</dbReference>
<dbReference type="SUPFAM" id="SSF52518">
    <property type="entry name" value="Thiamin diphosphate-binding fold (THDP-binding)"/>
    <property type="match status" value="2"/>
</dbReference>
<evidence type="ECO:0000259" key="5">
    <source>
        <dbReference type="Pfam" id="PF00205"/>
    </source>
</evidence>
<dbReference type="Proteomes" id="UP000237752">
    <property type="component" value="Unassembled WGS sequence"/>
</dbReference>
<dbReference type="GO" id="GO:0030976">
    <property type="term" value="F:thiamine pyrophosphate binding"/>
    <property type="evidence" value="ECO:0007669"/>
    <property type="project" value="InterPro"/>
</dbReference>
<dbReference type="CDD" id="cd07035">
    <property type="entry name" value="TPP_PYR_POX_like"/>
    <property type="match status" value="1"/>
</dbReference>
<dbReference type="GO" id="GO:0009097">
    <property type="term" value="P:isoleucine biosynthetic process"/>
    <property type="evidence" value="ECO:0007669"/>
    <property type="project" value="TreeGrafter"/>
</dbReference>